<dbReference type="OMA" id="GWANDIC"/>
<proteinExistence type="predicted"/>
<sequence length="307" mass="35994">MSSLSGLAKLMHMKVINKWTDSSFDQLLEFLRVALALPKENKIPASHYEAKKKMSRYSSRKNKLHVHFRAVGGDKDVDRAKSCPPKNYDSRKWVDLIDILFTDPDYIRRSNANTENRKKQRYPSTYHGSQSYAQRRYIEEQKTGSPNYIAVFEKTHYKEGRGWANDICAADWGKIQDELARASRDVDDTSPVDELEVLKSALGHRYGHVRGVGRVVKNVTHEISSSYPLPRQQLEEMQQMRQEIQEMRQQQVQVQPFSNQAIMELLQQQQQQQHAFQMQQMEAQFQCRLNELKRKMRQVDEDDEEDD</sequence>
<keyword evidence="3" id="KW-1185">Reference proteome</keyword>
<dbReference type="Proteomes" id="UP000215914">
    <property type="component" value="Chromosome 12"/>
</dbReference>
<dbReference type="OrthoDB" id="1650587at2759"/>
<protein>
    <submittedName>
        <fullName evidence="2">Putative transposase, Ptta/En/Spm, plant</fullName>
    </submittedName>
</protein>
<gene>
    <name evidence="2" type="ORF">HannXRQ_Chr12g0382741</name>
</gene>
<evidence type="ECO:0000256" key="1">
    <source>
        <dbReference type="SAM" id="MobiDB-lite"/>
    </source>
</evidence>
<organism evidence="2 3">
    <name type="scientific">Helianthus annuus</name>
    <name type="common">Common sunflower</name>
    <dbReference type="NCBI Taxonomy" id="4232"/>
    <lineage>
        <taxon>Eukaryota</taxon>
        <taxon>Viridiplantae</taxon>
        <taxon>Streptophyta</taxon>
        <taxon>Embryophyta</taxon>
        <taxon>Tracheophyta</taxon>
        <taxon>Spermatophyta</taxon>
        <taxon>Magnoliopsida</taxon>
        <taxon>eudicotyledons</taxon>
        <taxon>Gunneridae</taxon>
        <taxon>Pentapetalae</taxon>
        <taxon>asterids</taxon>
        <taxon>campanulids</taxon>
        <taxon>Asterales</taxon>
        <taxon>Asteraceae</taxon>
        <taxon>Asteroideae</taxon>
        <taxon>Heliantheae alliance</taxon>
        <taxon>Heliantheae</taxon>
        <taxon>Helianthus</taxon>
    </lineage>
</organism>
<evidence type="ECO:0000313" key="2">
    <source>
        <dbReference type="EMBL" id="OTG06254.1"/>
    </source>
</evidence>
<feature type="region of interest" description="Disordered" evidence="1">
    <location>
        <begin position="111"/>
        <end position="130"/>
    </location>
</feature>
<dbReference type="AlphaFoldDB" id="A0A251T5R4"/>
<dbReference type="Pfam" id="PF03004">
    <property type="entry name" value="Transposase_24"/>
    <property type="match status" value="1"/>
</dbReference>
<name>A0A251T5R4_HELAN</name>
<evidence type="ECO:0000313" key="3">
    <source>
        <dbReference type="Proteomes" id="UP000215914"/>
    </source>
</evidence>
<reference evidence="3" key="1">
    <citation type="journal article" date="2017" name="Nature">
        <title>The sunflower genome provides insights into oil metabolism, flowering and Asterid evolution.</title>
        <authorList>
            <person name="Badouin H."/>
            <person name="Gouzy J."/>
            <person name="Grassa C.J."/>
            <person name="Murat F."/>
            <person name="Staton S.E."/>
            <person name="Cottret L."/>
            <person name="Lelandais-Briere C."/>
            <person name="Owens G.L."/>
            <person name="Carrere S."/>
            <person name="Mayjonade B."/>
            <person name="Legrand L."/>
            <person name="Gill N."/>
            <person name="Kane N.C."/>
            <person name="Bowers J.E."/>
            <person name="Hubner S."/>
            <person name="Bellec A."/>
            <person name="Berard A."/>
            <person name="Berges H."/>
            <person name="Blanchet N."/>
            <person name="Boniface M.C."/>
            <person name="Brunel D."/>
            <person name="Catrice O."/>
            <person name="Chaidir N."/>
            <person name="Claudel C."/>
            <person name="Donnadieu C."/>
            <person name="Faraut T."/>
            <person name="Fievet G."/>
            <person name="Helmstetter N."/>
            <person name="King M."/>
            <person name="Knapp S.J."/>
            <person name="Lai Z."/>
            <person name="Le Paslier M.C."/>
            <person name="Lippi Y."/>
            <person name="Lorenzon L."/>
            <person name="Mandel J.R."/>
            <person name="Marage G."/>
            <person name="Marchand G."/>
            <person name="Marquand E."/>
            <person name="Bret-Mestries E."/>
            <person name="Morien E."/>
            <person name="Nambeesan S."/>
            <person name="Nguyen T."/>
            <person name="Pegot-Espagnet P."/>
            <person name="Pouilly N."/>
            <person name="Raftis F."/>
            <person name="Sallet E."/>
            <person name="Schiex T."/>
            <person name="Thomas J."/>
            <person name="Vandecasteele C."/>
            <person name="Vares D."/>
            <person name="Vear F."/>
            <person name="Vautrin S."/>
            <person name="Crespi M."/>
            <person name="Mangin B."/>
            <person name="Burke J.M."/>
            <person name="Salse J."/>
            <person name="Munos S."/>
            <person name="Vincourt P."/>
            <person name="Rieseberg L.H."/>
            <person name="Langlade N.B."/>
        </authorList>
    </citation>
    <scope>NUCLEOTIDE SEQUENCE [LARGE SCALE GENOMIC DNA]</scope>
    <source>
        <strain evidence="3">cv. SF193</strain>
    </source>
</reference>
<dbReference type="InParanoid" id="A0A251T5R4"/>
<dbReference type="InterPro" id="IPR004252">
    <property type="entry name" value="Probable_transposase_24"/>
</dbReference>
<dbReference type="EMBL" id="CM007901">
    <property type="protein sequence ID" value="OTG06254.1"/>
    <property type="molecule type" value="Genomic_DNA"/>
</dbReference>
<accession>A0A251T5R4</accession>